<reference evidence="1" key="2">
    <citation type="submission" date="2020-11" db="EMBL/GenBank/DDBJ databases">
        <authorList>
            <person name="McCartney M.A."/>
            <person name="Auch B."/>
            <person name="Kono T."/>
            <person name="Mallez S."/>
            <person name="Becker A."/>
            <person name="Gohl D.M."/>
            <person name="Silverstein K.A.T."/>
            <person name="Koren S."/>
            <person name="Bechman K.B."/>
            <person name="Herman A."/>
            <person name="Abrahante J.E."/>
            <person name="Garbe J."/>
        </authorList>
    </citation>
    <scope>NUCLEOTIDE SEQUENCE</scope>
    <source>
        <strain evidence="1">Duluth1</strain>
        <tissue evidence="1">Whole animal</tissue>
    </source>
</reference>
<dbReference type="Proteomes" id="UP000828390">
    <property type="component" value="Unassembled WGS sequence"/>
</dbReference>
<reference evidence="1" key="1">
    <citation type="journal article" date="2019" name="bioRxiv">
        <title>The Genome of the Zebra Mussel, Dreissena polymorpha: A Resource for Invasive Species Research.</title>
        <authorList>
            <person name="McCartney M.A."/>
            <person name="Auch B."/>
            <person name="Kono T."/>
            <person name="Mallez S."/>
            <person name="Zhang Y."/>
            <person name="Obille A."/>
            <person name="Becker A."/>
            <person name="Abrahante J.E."/>
            <person name="Garbe J."/>
            <person name="Badalamenti J.P."/>
            <person name="Herman A."/>
            <person name="Mangelson H."/>
            <person name="Liachko I."/>
            <person name="Sullivan S."/>
            <person name="Sone E.D."/>
            <person name="Koren S."/>
            <person name="Silverstein K.A.T."/>
            <person name="Beckman K.B."/>
            <person name="Gohl D.M."/>
        </authorList>
    </citation>
    <scope>NUCLEOTIDE SEQUENCE</scope>
    <source>
        <strain evidence="1">Duluth1</strain>
        <tissue evidence="1">Whole animal</tissue>
    </source>
</reference>
<evidence type="ECO:0000313" key="1">
    <source>
        <dbReference type="EMBL" id="KAH3860475.1"/>
    </source>
</evidence>
<evidence type="ECO:0000313" key="2">
    <source>
        <dbReference type="Proteomes" id="UP000828390"/>
    </source>
</evidence>
<keyword evidence="2" id="KW-1185">Reference proteome</keyword>
<accession>A0A9D4RBQ3</accession>
<proteinExistence type="predicted"/>
<dbReference type="EMBL" id="JAIWYP010000002">
    <property type="protein sequence ID" value="KAH3860475.1"/>
    <property type="molecule type" value="Genomic_DNA"/>
</dbReference>
<gene>
    <name evidence="1" type="ORF">DPMN_023375</name>
</gene>
<protein>
    <submittedName>
        <fullName evidence="1">Uncharacterized protein</fullName>
    </submittedName>
</protein>
<name>A0A9D4RBQ3_DREPO</name>
<dbReference type="AlphaFoldDB" id="A0A9D4RBQ3"/>
<comment type="caution">
    <text evidence="1">The sequence shown here is derived from an EMBL/GenBank/DDBJ whole genome shotgun (WGS) entry which is preliminary data.</text>
</comment>
<organism evidence="1 2">
    <name type="scientific">Dreissena polymorpha</name>
    <name type="common">Zebra mussel</name>
    <name type="synonym">Mytilus polymorpha</name>
    <dbReference type="NCBI Taxonomy" id="45954"/>
    <lineage>
        <taxon>Eukaryota</taxon>
        <taxon>Metazoa</taxon>
        <taxon>Spiralia</taxon>
        <taxon>Lophotrochozoa</taxon>
        <taxon>Mollusca</taxon>
        <taxon>Bivalvia</taxon>
        <taxon>Autobranchia</taxon>
        <taxon>Heteroconchia</taxon>
        <taxon>Euheterodonta</taxon>
        <taxon>Imparidentia</taxon>
        <taxon>Neoheterodontei</taxon>
        <taxon>Myida</taxon>
        <taxon>Dreissenoidea</taxon>
        <taxon>Dreissenidae</taxon>
        <taxon>Dreissena</taxon>
    </lineage>
</organism>
<sequence>MENECTSQSRHCLICVKSEHTEDLHIDHNYAASEESIAAAEHRAQIRNTILNRSSFVWDEKTNPVHSNTGQLNTTPNDFNWVCGKKNETANSKTNHLLETPDLSVVSEQVKQSINSNTDQGFATTHGHISLCGTVSKIDYSKNLETDAKLYDINSVCEKTVQTDYNICLDAPMNSKSEIDGNGTMICV</sequence>